<accession>T1FCX0</accession>
<dbReference type="AlphaFoldDB" id="T1FCX0"/>
<dbReference type="InterPro" id="IPR011989">
    <property type="entry name" value="ARM-like"/>
</dbReference>
<dbReference type="HOGENOM" id="CLU_732119_0_0_1"/>
<name>T1FCX0_HELRO</name>
<dbReference type="GeneID" id="20206669"/>
<protein>
    <submittedName>
        <fullName evidence="1 2">Uncharacterized protein</fullName>
    </submittedName>
</protein>
<sequence>MHLLSSTVEEEVYQVLNTINSLKSNPILNGHPPPVSKIEASLPSKTRTILSQLCCGTLPTSTVTLVLYNYAIPDQCNLCLSPHHTTQHLFNNSYNMTERQVYEKKLAKSVLDDSSLVYYCRVFQTLDEVCDNNEEKNTLISNALDQLKENALLVSQNNIGSKLIEKLLTHANIDQFVGIARCMSNNWECHKNHLKLSAIGYTYTLCMQAQAPHHYGLGRYNGKFKLLKSRTVTNDRHWAVCGIKLMNELPLDEVNITNISPEPEIFKSRGRSPINFHPTPTPKRIHTQEEKDYAYELSHASGVFGISAKLLQVIRLAVVLWLYKQIIIFCIVQLVSIKVPSILWGLKFIRCKNLTPLLNHQEHYFRNFTQLGCPSKGI</sequence>
<evidence type="ECO:0000313" key="3">
    <source>
        <dbReference type="Proteomes" id="UP000015101"/>
    </source>
</evidence>
<keyword evidence="3" id="KW-1185">Reference proteome</keyword>
<dbReference type="Gene3D" id="1.25.10.10">
    <property type="entry name" value="Leucine-rich Repeat Variant"/>
    <property type="match status" value="1"/>
</dbReference>
<dbReference type="EMBL" id="AMQM01006317">
    <property type="status" value="NOT_ANNOTATED_CDS"/>
    <property type="molecule type" value="Genomic_DNA"/>
</dbReference>
<evidence type="ECO:0000313" key="2">
    <source>
        <dbReference type="EnsemblMetazoa" id="HelroP178191"/>
    </source>
</evidence>
<dbReference type="RefSeq" id="XP_009024572.1">
    <property type="nucleotide sequence ID" value="XM_009026324.1"/>
</dbReference>
<evidence type="ECO:0000313" key="1">
    <source>
        <dbReference type="EMBL" id="ESN97400.1"/>
    </source>
</evidence>
<dbReference type="Proteomes" id="UP000015101">
    <property type="component" value="Unassembled WGS sequence"/>
</dbReference>
<dbReference type="OrthoDB" id="9987665at2759"/>
<proteinExistence type="predicted"/>
<reference evidence="3" key="1">
    <citation type="submission" date="2012-12" db="EMBL/GenBank/DDBJ databases">
        <authorList>
            <person name="Hellsten U."/>
            <person name="Grimwood J."/>
            <person name="Chapman J.A."/>
            <person name="Shapiro H."/>
            <person name="Aerts A."/>
            <person name="Otillar R.P."/>
            <person name="Terry A.Y."/>
            <person name="Boore J.L."/>
            <person name="Simakov O."/>
            <person name="Marletaz F."/>
            <person name="Cho S.-J."/>
            <person name="Edsinger-Gonzales E."/>
            <person name="Havlak P."/>
            <person name="Kuo D.-H."/>
            <person name="Larsson T."/>
            <person name="Lv J."/>
            <person name="Arendt D."/>
            <person name="Savage R."/>
            <person name="Osoegawa K."/>
            <person name="de Jong P."/>
            <person name="Lindberg D.R."/>
            <person name="Seaver E.C."/>
            <person name="Weisblat D.A."/>
            <person name="Putnam N.H."/>
            <person name="Grigoriev I.V."/>
            <person name="Rokhsar D.S."/>
        </authorList>
    </citation>
    <scope>NUCLEOTIDE SEQUENCE</scope>
</reference>
<dbReference type="SUPFAM" id="SSF48371">
    <property type="entry name" value="ARM repeat"/>
    <property type="match status" value="1"/>
</dbReference>
<organism evidence="2 3">
    <name type="scientific">Helobdella robusta</name>
    <name type="common">Californian leech</name>
    <dbReference type="NCBI Taxonomy" id="6412"/>
    <lineage>
        <taxon>Eukaryota</taxon>
        <taxon>Metazoa</taxon>
        <taxon>Spiralia</taxon>
        <taxon>Lophotrochozoa</taxon>
        <taxon>Annelida</taxon>
        <taxon>Clitellata</taxon>
        <taxon>Hirudinea</taxon>
        <taxon>Rhynchobdellida</taxon>
        <taxon>Glossiphoniidae</taxon>
        <taxon>Helobdella</taxon>
    </lineage>
</organism>
<dbReference type="InParanoid" id="T1FCX0"/>
<dbReference type="EMBL" id="KB097379">
    <property type="protein sequence ID" value="ESN97400.1"/>
    <property type="molecule type" value="Genomic_DNA"/>
</dbReference>
<dbReference type="CTD" id="20206669"/>
<dbReference type="KEGG" id="hro:HELRODRAFT_178191"/>
<reference evidence="2" key="3">
    <citation type="submission" date="2015-06" db="UniProtKB">
        <authorList>
            <consortium name="EnsemblMetazoa"/>
        </authorList>
    </citation>
    <scope>IDENTIFICATION</scope>
</reference>
<reference evidence="1 3" key="2">
    <citation type="journal article" date="2013" name="Nature">
        <title>Insights into bilaterian evolution from three spiralian genomes.</title>
        <authorList>
            <person name="Simakov O."/>
            <person name="Marletaz F."/>
            <person name="Cho S.J."/>
            <person name="Edsinger-Gonzales E."/>
            <person name="Havlak P."/>
            <person name="Hellsten U."/>
            <person name="Kuo D.H."/>
            <person name="Larsson T."/>
            <person name="Lv J."/>
            <person name="Arendt D."/>
            <person name="Savage R."/>
            <person name="Osoegawa K."/>
            <person name="de Jong P."/>
            <person name="Grimwood J."/>
            <person name="Chapman J.A."/>
            <person name="Shapiro H."/>
            <person name="Aerts A."/>
            <person name="Otillar R.P."/>
            <person name="Terry A.Y."/>
            <person name="Boore J.L."/>
            <person name="Grigoriev I.V."/>
            <person name="Lindberg D.R."/>
            <person name="Seaver E.C."/>
            <person name="Weisblat D.A."/>
            <person name="Putnam N.H."/>
            <person name="Rokhsar D.S."/>
        </authorList>
    </citation>
    <scope>NUCLEOTIDE SEQUENCE</scope>
</reference>
<dbReference type="InterPro" id="IPR016024">
    <property type="entry name" value="ARM-type_fold"/>
</dbReference>
<gene>
    <name evidence="2" type="primary">20206669</name>
    <name evidence="1" type="ORF">HELRODRAFT_178191</name>
</gene>
<dbReference type="EnsemblMetazoa" id="HelroT178191">
    <property type="protein sequence ID" value="HelroP178191"/>
    <property type="gene ID" value="HelroG178191"/>
</dbReference>